<evidence type="ECO:0000313" key="1">
    <source>
        <dbReference type="EMBL" id="GMF15564.1"/>
    </source>
</evidence>
<proteinExistence type="predicted"/>
<keyword evidence="2" id="KW-1185">Reference proteome</keyword>
<sequence length="114" mass="12744">MDTFTVLLNGIEDIDRAQTQNQQDPLRAEYDKVKGELELGNDNPSIIKQLKSLSVDMYSNRLISDSDFKDIVVRLVKPSSYSTPALFPAQAVAMVITLISTSSTLKHHEESHHS</sequence>
<evidence type="ECO:0000313" key="2">
    <source>
        <dbReference type="Proteomes" id="UP001165083"/>
    </source>
</evidence>
<dbReference type="Proteomes" id="UP001165083">
    <property type="component" value="Unassembled WGS sequence"/>
</dbReference>
<dbReference type="EMBL" id="BSXW01000226">
    <property type="protein sequence ID" value="GMF15564.1"/>
    <property type="molecule type" value="Genomic_DNA"/>
</dbReference>
<gene>
    <name evidence="1" type="ORF">Plil01_000537700</name>
</gene>
<reference evidence="1" key="1">
    <citation type="submission" date="2023-04" db="EMBL/GenBank/DDBJ databases">
        <title>Phytophthora lilii NBRC 32176.</title>
        <authorList>
            <person name="Ichikawa N."/>
            <person name="Sato H."/>
            <person name="Tonouchi N."/>
        </authorList>
    </citation>
    <scope>NUCLEOTIDE SEQUENCE</scope>
    <source>
        <strain evidence="1">NBRC 32176</strain>
    </source>
</reference>
<comment type="caution">
    <text evidence="1">The sequence shown here is derived from an EMBL/GenBank/DDBJ whole genome shotgun (WGS) entry which is preliminary data.</text>
</comment>
<accession>A0A9W6TKW9</accession>
<name>A0A9W6TKW9_9STRA</name>
<protein>
    <submittedName>
        <fullName evidence="1">Unnamed protein product</fullName>
    </submittedName>
</protein>
<dbReference type="AlphaFoldDB" id="A0A9W6TKW9"/>
<organism evidence="1 2">
    <name type="scientific">Phytophthora lilii</name>
    <dbReference type="NCBI Taxonomy" id="2077276"/>
    <lineage>
        <taxon>Eukaryota</taxon>
        <taxon>Sar</taxon>
        <taxon>Stramenopiles</taxon>
        <taxon>Oomycota</taxon>
        <taxon>Peronosporomycetes</taxon>
        <taxon>Peronosporales</taxon>
        <taxon>Peronosporaceae</taxon>
        <taxon>Phytophthora</taxon>
    </lineage>
</organism>